<gene>
    <name evidence="10" type="primary">iba57</name>
</gene>
<dbReference type="Proteomes" id="UP000314986">
    <property type="component" value="Unassembled WGS sequence"/>
</dbReference>
<dbReference type="GeneTree" id="ENSGT00390000006465"/>
<dbReference type="Gene3D" id="3.30.1360.120">
    <property type="entry name" value="Probable tRNA modification gtpase trme, domain 1"/>
    <property type="match status" value="1"/>
</dbReference>
<keyword evidence="3" id="KW-0496">Mitochondrion</keyword>
<reference evidence="11" key="2">
    <citation type="journal article" date="2007" name="PLoS Biol.">
        <title>Survey sequencing and comparative analysis of the elephant shark (Callorhinchus milii) genome.</title>
        <authorList>
            <person name="Venkatesh B."/>
            <person name="Kirkness E.F."/>
            <person name="Loh Y.H."/>
            <person name="Halpern A.L."/>
            <person name="Lee A.P."/>
            <person name="Johnson J."/>
            <person name="Dandona N."/>
            <person name="Viswanathan L.D."/>
            <person name="Tay A."/>
            <person name="Venter J.C."/>
            <person name="Strausberg R.L."/>
            <person name="Brenner S."/>
        </authorList>
    </citation>
    <scope>NUCLEOTIDE SEQUENCE [LARGE SCALE GENOMIC DNA]</scope>
</reference>
<dbReference type="PANTHER" id="PTHR22602:SF0">
    <property type="entry name" value="TRANSFERASE CAF17, MITOCHONDRIAL-RELATED"/>
    <property type="match status" value="1"/>
</dbReference>
<dbReference type="InterPro" id="IPR017703">
    <property type="entry name" value="YgfZ/GCV_T_CS"/>
</dbReference>
<reference evidence="10" key="5">
    <citation type="submission" date="2025-09" db="UniProtKB">
        <authorList>
            <consortium name="Ensembl"/>
        </authorList>
    </citation>
    <scope>IDENTIFICATION</scope>
</reference>
<evidence type="ECO:0000256" key="3">
    <source>
        <dbReference type="ARBA" id="ARBA00023128"/>
    </source>
</evidence>
<proteinExistence type="inferred from homology"/>
<reference evidence="11" key="3">
    <citation type="journal article" date="2014" name="Nature">
        <title>Elephant shark genome provides unique insights into gnathostome evolution.</title>
        <authorList>
            <consortium name="International Elephant Shark Genome Sequencing Consortium"/>
            <person name="Venkatesh B."/>
            <person name="Lee A.P."/>
            <person name="Ravi V."/>
            <person name="Maurya A.K."/>
            <person name="Lian M.M."/>
            <person name="Swann J.B."/>
            <person name="Ohta Y."/>
            <person name="Flajnik M.F."/>
            <person name="Sutoh Y."/>
            <person name="Kasahara M."/>
            <person name="Hoon S."/>
            <person name="Gangu V."/>
            <person name="Roy S.W."/>
            <person name="Irimia M."/>
            <person name="Korzh V."/>
            <person name="Kondrychyn I."/>
            <person name="Lim Z.W."/>
            <person name="Tay B.H."/>
            <person name="Tohari S."/>
            <person name="Kong K.W."/>
            <person name="Ho S."/>
            <person name="Lorente-Galdos B."/>
            <person name="Quilez J."/>
            <person name="Marques-Bonet T."/>
            <person name="Raney B.J."/>
            <person name="Ingham P.W."/>
            <person name="Tay A."/>
            <person name="Hillier L.W."/>
            <person name="Minx P."/>
            <person name="Boehm T."/>
            <person name="Wilson R.K."/>
            <person name="Brenner S."/>
            <person name="Warren W.C."/>
        </authorList>
    </citation>
    <scope>NUCLEOTIDE SEQUENCE [LARGE SCALE GENOMIC DNA]</scope>
</reference>
<evidence type="ECO:0000256" key="8">
    <source>
        <dbReference type="SAM" id="MobiDB-lite"/>
    </source>
</evidence>
<dbReference type="InterPro" id="IPR045179">
    <property type="entry name" value="YgfZ/GcvT"/>
</dbReference>
<dbReference type="NCBIfam" id="TIGR03317">
    <property type="entry name" value="ygfZ_signature"/>
    <property type="match status" value="1"/>
</dbReference>
<protein>
    <recommendedName>
        <fullName evidence="7">Iron-sulfur cluster assembly factor IBA57, mitochondrial</fullName>
    </recommendedName>
    <alternativeName>
        <fullName evidence="5">Iron-sulfur cluster assembly factor homolog</fullName>
    </alternativeName>
</protein>
<evidence type="ECO:0000313" key="11">
    <source>
        <dbReference type="Proteomes" id="UP000314986"/>
    </source>
</evidence>
<dbReference type="GO" id="GO:0006783">
    <property type="term" value="P:heme biosynthetic process"/>
    <property type="evidence" value="ECO:0007669"/>
    <property type="project" value="UniProtKB-KW"/>
</dbReference>
<feature type="region of interest" description="Disordered" evidence="8">
    <location>
        <begin position="1"/>
        <end position="22"/>
    </location>
</feature>
<keyword evidence="11" id="KW-1185">Reference proteome</keyword>
<keyword evidence="2" id="KW-0809">Transit peptide</keyword>
<keyword evidence="4" id="KW-0350">Heme biosynthesis</keyword>
<dbReference type="InParanoid" id="A0A4W3HQK9"/>
<reference evidence="10" key="4">
    <citation type="submission" date="2025-08" db="UniProtKB">
        <authorList>
            <consortium name="Ensembl"/>
        </authorList>
    </citation>
    <scope>IDENTIFICATION</scope>
</reference>
<sequence>QPTGGAAAEGRVTRGPPTNRWRCHRHRDPEAASPRYRCYALAHRALLGLGGRDTASFLQGLVTNDVELLLSGGTAAALYCHLLNVQGRSVFDSIMYRCVCVSVSVLLECDVAMLEALQKHLKVYKIRRKVDLAPCPHLSLWSVLPSKQSKEAGGALEVDPRKVVTCTPDPRTEAMGWRLVLDKLENPLDIVPESQQGDIQDYHRHRYKIGIPEGVKDIVPGVALPLESNLVYMNGISFSKGCYIGQELTARTQHTGVIRKRLMPIKLKSAPPPGSIPDKAAIVSEAGKPAGSYKNSEGDVGLALIRLAQASEPLQMATTDGKRVSLSALVPGWWPNDEANKRNK</sequence>
<dbReference type="PANTHER" id="PTHR22602">
    <property type="entry name" value="TRANSFERASE CAF17, MITOCHONDRIAL-RELATED"/>
    <property type="match status" value="1"/>
</dbReference>
<reference evidence="11" key="1">
    <citation type="journal article" date="2006" name="Science">
        <title>Ancient noncoding elements conserved in the human genome.</title>
        <authorList>
            <person name="Venkatesh B."/>
            <person name="Kirkness E.F."/>
            <person name="Loh Y.H."/>
            <person name="Halpern A.L."/>
            <person name="Lee A.P."/>
            <person name="Johnson J."/>
            <person name="Dandona N."/>
            <person name="Viswanathan L.D."/>
            <person name="Tay A."/>
            <person name="Venter J.C."/>
            <person name="Strausberg R.L."/>
            <person name="Brenner S."/>
        </authorList>
    </citation>
    <scope>NUCLEOTIDE SEQUENCE [LARGE SCALE GENOMIC DNA]</scope>
</reference>
<evidence type="ECO:0000313" key="10">
    <source>
        <dbReference type="Ensembl" id="ENSCMIP00000019588.1"/>
    </source>
</evidence>
<dbReference type="SUPFAM" id="SSF103025">
    <property type="entry name" value="Folate-binding domain"/>
    <property type="match status" value="1"/>
</dbReference>
<dbReference type="AlphaFoldDB" id="A0A4W3HQK9"/>
<evidence type="ECO:0000256" key="5">
    <source>
        <dbReference type="ARBA" id="ARBA00075513"/>
    </source>
</evidence>
<comment type="similarity">
    <text evidence="6">Belongs to the GcvT family. CAF17/IBA57 subfamily.</text>
</comment>
<accession>A0A4W3HQK9</accession>
<evidence type="ECO:0000256" key="4">
    <source>
        <dbReference type="ARBA" id="ARBA00023133"/>
    </source>
</evidence>
<dbReference type="InterPro" id="IPR057460">
    <property type="entry name" value="CAF17_C"/>
</dbReference>
<dbReference type="GO" id="GO:0005759">
    <property type="term" value="C:mitochondrial matrix"/>
    <property type="evidence" value="ECO:0007669"/>
    <property type="project" value="TreeGrafter"/>
</dbReference>
<evidence type="ECO:0000256" key="6">
    <source>
        <dbReference type="ARBA" id="ARBA00093447"/>
    </source>
</evidence>
<comment type="subcellular location">
    <subcellularLocation>
        <location evidence="1">Mitochondrion</location>
    </subcellularLocation>
</comment>
<dbReference type="InterPro" id="IPR027266">
    <property type="entry name" value="TrmE/GcvT-like"/>
</dbReference>
<organism evidence="10 11">
    <name type="scientific">Callorhinchus milii</name>
    <name type="common">Ghost shark</name>
    <dbReference type="NCBI Taxonomy" id="7868"/>
    <lineage>
        <taxon>Eukaryota</taxon>
        <taxon>Metazoa</taxon>
        <taxon>Chordata</taxon>
        <taxon>Craniata</taxon>
        <taxon>Vertebrata</taxon>
        <taxon>Chondrichthyes</taxon>
        <taxon>Holocephali</taxon>
        <taxon>Chimaeriformes</taxon>
        <taxon>Callorhinchidae</taxon>
        <taxon>Callorhinchus</taxon>
    </lineage>
</organism>
<evidence type="ECO:0000256" key="7">
    <source>
        <dbReference type="ARBA" id="ARBA00093625"/>
    </source>
</evidence>
<dbReference type="OMA" id="MDRLHGV"/>
<evidence type="ECO:0000256" key="2">
    <source>
        <dbReference type="ARBA" id="ARBA00022946"/>
    </source>
</evidence>
<dbReference type="FunFam" id="3.30.1360.120:FF:000015">
    <property type="entry name" value="IBA57, iron-sulfur cluster assembly"/>
    <property type="match status" value="1"/>
</dbReference>
<dbReference type="Ensembl" id="ENSCMIT00000019954.1">
    <property type="protein sequence ID" value="ENSCMIP00000019588.1"/>
    <property type="gene ID" value="ENSCMIG00000009114.1"/>
</dbReference>
<name>A0A4W3HQK9_CALMI</name>
<dbReference type="Pfam" id="PF25455">
    <property type="entry name" value="Beta-barrel_CAF17_C"/>
    <property type="match status" value="1"/>
</dbReference>
<dbReference type="STRING" id="7868.ENSCMIP00000019588"/>
<evidence type="ECO:0000256" key="1">
    <source>
        <dbReference type="ARBA" id="ARBA00004173"/>
    </source>
</evidence>
<evidence type="ECO:0000259" key="9">
    <source>
        <dbReference type="Pfam" id="PF25455"/>
    </source>
</evidence>
<dbReference type="GO" id="GO:0016226">
    <property type="term" value="P:iron-sulfur cluster assembly"/>
    <property type="evidence" value="ECO:0007669"/>
    <property type="project" value="TreeGrafter"/>
</dbReference>
<feature type="domain" description="CAF17 C-terminal" evidence="9">
    <location>
        <begin position="259"/>
        <end position="335"/>
    </location>
</feature>